<feature type="compositionally biased region" description="Low complexity" evidence="1">
    <location>
        <begin position="54"/>
        <end position="63"/>
    </location>
</feature>
<dbReference type="EMBL" id="LR743588">
    <property type="protein sequence ID" value="CAA2615271.1"/>
    <property type="molecule type" value="Genomic_DNA"/>
</dbReference>
<evidence type="ECO:0000256" key="1">
    <source>
        <dbReference type="SAM" id="MobiDB-lite"/>
    </source>
</evidence>
<dbReference type="Proteomes" id="UP000663760">
    <property type="component" value="Chromosome 1"/>
</dbReference>
<accession>A0A7I8IBD2</accession>
<gene>
    <name evidence="2" type="ORF">SI7747_01001625</name>
    <name evidence="3" type="ORF">SI8410_01001754</name>
</gene>
<organism evidence="2">
    <name type="scientific">Spirodela intermedia</name>
    <name type="common">Intermediate duckweed</name>
    <dbReference type="NCBI Taxonomy" id="51605"/>
    <lineage>
        <taxon>Eukaryota</taxon>
        <taxon>Viridiplantae</taxon>
        <taxon>Streptophyta</taxon>
        <taxon>Embryophyta</taxon>
        <taxon>Tracheophyta</taxon>
        <taxon>Spermatophyta</taxon>
        <taxon>Magnoliopsida</taxon>
        <taxon>Liliopsida</taxon>
        <taxon>Araceae</taxon>
        <taxon>Lemnoideae</taxon>
        <taxon>Spirodela</taxon>
    </lineage>
</organism>
<proteinExistence type="predicted"/>
<evidence type="ECO:0000313" key="4">
    <source>
        <dbReference type="Proteomes" id="UP000663760"/>
    </source>
</evidence>
<dbReference type="PANTHER" id="PTHR34670">
    <property type="entry name" value="EXPRESSED PROTEIN"/>
    <property type="match status" value="1"/>
</dbReference>
<dbReference type="AlphaFoldDB" id="A0A7I8IBD2"/>
<keyword evidence="4" id="KW-1185">Reference proteome</keyword>
<evidence type="ECO:0000313" key="2">
    <source>
        <dbReference type="EMBL" id="CAA2615271.1"/>
    </source>
</evidence>
<reference evidence="2" key="1">
    <citation type="submission" date="2019-12" db="EMBL/GenBank/DDBJ databases">
        <authorList>
            <person name="Scholz U."/>
            <person name="Mascher M."/>
            <person name="Fiebig A."/>
        </authorList>
    </citation>
    <scope>NUCLEOTIDE SEQUENCE</scope>
</reference>
<evidence type="ECO:0000313" key="3">
    <source>
        <dbReference type="EMBL" id="CAA7389768.1"/>
    </source>
</evidence>
<dbReference type="OrthoDB" id="691358at2759"/>
<dbReference type="EMBL" id="LR746264">
    <property type="protein sequence ID" value="CAA7389768.1"/>
    <property type="molecule type" value="Genomic_DNA"/>
</dbReference>
<dbReference type="PANTHER" id="PTHR34670:SF17">
    <property type="entry name" value="OS01G0143900 PROTEIN"/>
    <property type="match status" value="1"/>
</dbReference>
<name>A0A7I8IBD2_SPIIN</name>
<sequence length="82" mass="9048">MEGLIPFVYRAIVQYKNSGQPTAWLGDSPSGSYMRLPGDSGRLRAVNHEFQFLSSPPRRAPVATAPPPAQSPLRRTTSRRPV</sequence>
<feature type="region of interest" description="Disordered" evidence="1">
    <location>
        <begin position="54"/>
        <end position="82"/>
    </location>
</feature>
<protein>
    <submittedName>
        <fullName evidence="2">Uncharacterized protein</fullName>
    </submittedName>
</protein>